<dbReference type="InterPro" id="IPR036264">
    <property type="entry name" value="Bact_exopeptidase_dim_dom"/>
</dbReference>
<dbReference type="SUPFAM" id="SSF55031">
    <property type="entry name" value="Bacterial exopeptidase dimerisation domain"/>
    <property type="match status" value="1"/>
</dbReference>
<dbReference type="GO" id="GO:0050118">
    <property type="term" value="F:N-acetyldiaminopimelate deacetylase activity"/>
    <property type="evidence" value="ECO:0007669"/>
    <property type="project" value="UniProtKB-ARBA"/>
</dbReference>
<dbReference type="Pfam" id="PF07687">
    <property type="entry name" value="M20_dimer"/>
    <property type="match status" value="1"/>
</dbReference>
<evidence type="ECO:0000256" key="1">
    <source>
        <dbReference type="ARBA" id="ARBA00022801"/>
    </source>
</evidence>
<feature type="domain" description="Peptidase M20 dimerisation" evidence="3">
    <location>
        <begin position="180"/>
        <end position="276"/>
    </location>
</feature>
<accession>A0A1M5Y332</accession>
<dbReference type="RefSeq" id="WP_072832459.1">
    <property type="nucleotide sequence ID" value="NZ_FQXP01000011.1"/>
</dbReference>
<dbReference type="OrthoDB" id="9776731at2"/>
<feature type="binding site" evidence="2">
    <location>
        <position position="136"/>
    </location>
    <ligand>
        <name>Mn(2+)</name>
        <dbReference type="ChEBI" id="CHEBI:29035"/>
        <label>2</label>
    </ligand>
</feature>
<feature type="binding site" evidence="2">
    <location>
        <position position="100"/>
    </location>
    <ligand>
        <name>Mn(2+)</name>
        <dbReference type="ChEBI" id="CHEBI:29035"/>
        <label>2</label>
    </ligand>
</feature>
<name>A0A1M5Y332_9CLOT</name>
<dbReference type="PANTHER" id="PTHR11014">
    <property type="entry name" value="PEPTIDASE M20 FAMILY MEMBER"/>
    <property type="match status" value="1"/>
</dbReference>
<dbReference type="STRING" id="1121306.SAMN02745196_02618"/>
<dbReference type="PANTHER" id="PTHR11014:SF63">
    <property type="entry name" value="METALLOPEPTIDASE, PUTATIVE (AFU_ORTHOLOGUE AFUA_6G09600)-RELATED"/>
    <property type="match status" value="1"/>
</dbReference>
<keyword evidence="2" id="KW-0464">Manganese</keyword>
<dbReference type="SUPFAM" id="SSF53187">
    <property type="entry name" value="Zn-dependent exopeptidases"/>
    <property type="match status" value="1"/>
</dbReference>
<keyword evidence="2" id="KW-0479">Metal-binding</keyword>
<feature type="binding site" evidence="2">
    <location>
        <position position="359"/>
    </location>
    <ligand>
        <name>Mn(2+)</name>
        <dbReference type="ChEBI" id="CHEBI:29035"/>
        <label>2</label>
    </ligand>
</feature>
<dbReference type="InterPro" id="IPR017439">
    <property type="entry name" value="Amidohydrolase"/>
</dbReference>
<dbReference type="Pfam" id="PF01546">
    <property type="entry name" value="Peptidase_M20"/>
    <property type="match status" value="1"/>
</dbReference>
<dbReference type="InterPro" id="IPR011650">
    <property type="entry name" value="Peptidase_M20_dimer"/>
</dbReference>
<gene>
    <name evidence="4" type="ORF">SAMN02745196_02618</name>
</gene>
<dbReference type="Gene3D" id="3.30.70.360">
    <property type="match status" value="1"/>
</dbReference>
<reference evidence="4 5" key="1">
    <citation type="submission" date="2016-11" db="EMBL/GenBank/DDBJ databases">
        <authorList>
            <person name="Jaros S."/>
            <person name="Januszkiewicz K."/>
            <person name="Wedrychowicz H."/>
        </authorList>
    </citation>
    <scope>NUCLEOTIDE SEQUENCE [LARGE SCALE GENOMIC DNA]</scope>
    <source>
        <strain evidence="4 5">DSM 3089</strain>
    </source>
</reference>
<dbReference type="GO" id="GO:0019877">
    <property type="term" value="P:diaminopimelate biosynthetic process"/>
    <property type="evidence" value="ECO:0007669"/>
    <property type="project" value="UniProtKB-ARBA"/>
</dbReference>
<evidence type="ECO:0000313" key="4">
    <source>
        <dbReference type="EMBL" id="SHI06490.1"/>
    </source>
</evidence>
<feature type="binding site" evidence="2">
    <location>
        <position position="160"/>
    </location>
    <ligand>
        <name>Mn(2+)</name>
        <dbReference type="ChEBI" id="CHEBI:29035"/>
        <label>2</label>
    </ligand>
</feature>
<dbReference type="InterPro" id="IPR002933">
    <property type="entry name" value="Peptidase_M20"/>
</dbReference>
<dbReference type="GO" id="GO:0046872">
    <property type="term" value="F:metal ion binding"/>
    <property type="evidence" value="ECO:0007669"/>
    <property type="project" value="UniProtKB-KW"/>
</dbReference>
<proteinExistence type="predicted"/>
<comment type="cofactor">
    <cofactor evidence="2">
        <name>Mn(2+)</name>
        <dbReference type="ChEBI" id="CHEBI:29035"/>
    </cofactor>
    <text evidence="2">The Mn(2+) ion enhances activity.</text>
</comment>
<dbReference type="EMBL" id="FQXP01000011">
    <property type="protein sequence ID" value="SHI06490.1"/>
    <property type="molecule type" value="Genomic_DNA"/>
</dbReference>
<evidence type="ECO:0000313" key="5">
    <source>
        <dbReference type="Proteomes" id="UP000184526"/>
    </source>
</evidence>
<dbReference type="NCBIfam" id="TIGR01891">
    <property type="entry name" value="amidohydrolases"/>
    <property type="match status" value="1"/>
</dbReference>
<dbReference type="Proteomes" id="UP000184526">
    <property type="component" value="Unassembled WGS sequence"/>
</dbReference>
<dbReference type="PIRSF" id="PIRSF005962">
    <property type="entry name" value="Pept_M20D_amidohydro"/>
    <property type="match status" value="1"/>
</dbReference>
<evidence type="ECO:0000256" key="2">
    <source>
        <dbReference type="PIRSR" id="PIRSR005962-1"/>
    </source>
</evidence>
<dbReference type="Gene3D" id="3.40.630.10">
    <property type="entry name" value="Zn peptidases"/>
    <property type="match status" value="1"/>
</dbReference>
<evidence type="ECO:0000259" key="3">
    <source>
        <dbReference type="Pfam" id="PF07687"/>
    </source>
</evidence>
<dbReference type="AlphaFoldDB" id="A0A1M5Y332"/>
<feature type="binding site" evidence="2">
    <location>
        <position position="102"/>
    </location>
    <ligand>
        <name>Mn(2+)</name>
        <dbReference type="ChEBI" id="CHEBI:29035"/>
        <label>2</label>
    </ligand>
</feature>
<sequence length="389" mass="43109">MSTRELSLDLKEYIVDLRRSIHKNPELGLNEFKTKELIIRELEKENIKYDLTCETGVIAYIEGKNSGNTVVLRADMDALPVEEETDVDYKSQVPGIMHACGHDAHTAMLLGAAKILNNMREKINGRVKLAFQPAEEIGGASYRMLKEGLLDDVNTAFAIHVLPDIPAGKASVQEGQRMAGADGFRIKIKGKSGHGSMPHQGIDALFIASSLVVNLQALVSREINPLDSVVVSIGTFHSGKKANILADEAELQGSIRYFNKDLKSVLPEAFKRIVTKTAEMYRADVELDYRVGINPTVNDKECSRIAEVALNKIAGEEAVYIQEKIPTGEDFSLYLERVPGVLAFLGVGNKERDTCYPLHHQKFNIDEDTLELGSALYSQYAIEYLNNIE</sequence>
<keyword evidence="1 4" id="KW-0378">Hydrolase</keyword>
<dbReference type="FunFam" id="3.30.70.360:FF:000001">
    <property type="entry name" value="N-acetyldiaminopimelate deacetylase"/>
    <property type="match status" value="1"/>
</dbReference>
<protein>
    <submittedName>
        <fullName evidence="4">Amidohydrolase</fullName>
    </submittedName>
</protein>
<organism evidence="4 5">
    <name type="scientific">Clostridium collagenovorans DSM 3089</name>
    <dbReference type="NCBI Taxonomy" id="1121306"/>
    <lineage>
        <taxon>Bacteria</taxon>
        <taxon>Bacillati</taxon>
        <taxon>Bacillota</taxon>
        <taxon>Clostridia</taxon>
        <taxon>Eubacteriales</taxon>
        <taxon>Clostridiaceae</taxon>
        <taxon>Clostridium</taxon>
    </lineage>
</organism>
<keyword evidence="5" id="KW-1185">Reference proteome</keyword>